<comment type="caution">
    <text evidence="3">The sequence shown here is derived from an EMBL/GenBank/DDBJ whole genome shotgun (WGS) entry which is preliminary data.</text>
</comment>
<evidence type="ECO:0008006" key="5">
    <source>
        <dbReference type="Google" id="ProtNLM"/>
    </source>
</evidence>
<protein>
    <recommendedName>
        <fullName evidence="5">Alpha-L-fucosidase</fullName>
    </recommendedName>
</protein>
<name>A0A9E2W8Q3_9BACT</name>
<evidence type="ECO:0000259" key="2">
    <source>
        <dbReference type="Pfam" id="PF22124"/>
    </source>
</evidence>
<dbReference type="Pfam" id="PF21307">
    <property type="entry name" value="Glyco_hydro_95_C"/>
    <property type="match status" value="1"/>
</dbReference>
<gene>
    <name evidence="3" type="ORF">KTO63_16895</name>
</gene>
<dbReference type="PANTHER" id="PTHR31084">
    <property type="entry name" value="ALPHA-L-FUCOSIDASE 2"/>
    <property type="match status" value="1"/>
</dbReference>
<evidence type="ECO:0000259" key="1">
    <source>
        <dbReference type="Pfam" id="PF21307"/>
    </source>
</evidence>
<keyword evidence="4" id="KW-1185">Reference proteome</keyword>
<sequence>MKIRTGIILLFCIVAYNVKAQHVDWEKFLSRNDLVFDTLTTKWADGIFTGNGLLGNMVYMYDSNTVRMEIGRTDVVDHRNEGNFGHLYNKARLPIGYFTLTPVGKILKNTARLNLWNAEVTGVITTDKGKIWWTSFSLTKENVIVFQTKTEGEESNFSWEWNPEKSISPRMSFSPVKDFPANPPAQAGKQSGIEYSSQPMLAGGDYVTAWKTIADANTKTAYITVAYNTTQSSLSKAVTCIDGATQKKLQSIIAVHRQWWHQYYQKSFLSLPNNEAESFYWIQLYKVASATRENTRPIDLMGPWPAPTGWPAYWNNLNIQLTYSPLYKANHLEMVEPFVKNIDANYQNLINNAPAEYRHNAAAVARSSALDMMAAVKVYPQLDTTASPSQLELGNLTWMLYNYWQYYAYSKNEIALQHLIPILKRSVNYYIDVMHKEQDGKWHLPPTYSPEYPRGTTSDCNYDLSLFRWGCETLLNLVPNDSLANTWKDVLQNLTPYPADNTGLRIGRDVGFTQSHRHYSHLLMIYPLHLEGWETAGSHELIERSFYHWRSLKSAFAGFSFTGSASIFALMGKGDSAWHALDQLLTGFAKPNTFYMEGAPVIETPLAAAASLQEMLLQDHNGKLRVFPAVPDAWKDISFANMRSEGAFLLSAVRKNGATKWIKIESLTGGKCTIVADLQGHVLTKSSKPVTLINKGPQTYELNLQKGQSVTLYSNNDDLLIPVAPVAANDQQQNWWGTKAVSTKRVK</sequence>
<accession>A0A9E2W8Q3</accession>
<evidence type="ECO:0000313" key="3">
    <source>
        <dbReference type="EMBL" id="MBV4358846.1"/>
    </source>
</evidence>
<reference evidence="3" key="1">
    <citation type="submission" date="2021-06" db="EMBL/GenBank/DDBJ databases">
        <authorList>
            <person name="Huq M.A."/>
        </authorList>
    </citation>
    <scope>NUCLEOTIDE SEQUENCE</scope>
    <source>
        <strain evidence="3">MAH-26</strain>
    </source>
</reference>
<dbReference type="AlphaFoldDB" id="A0A9E2W8Q3"/>
<dbReference type="EMBL" id="JAHSPG010000013">
    <property type="protein sequence ID" value="MBV4358846.1"/>
    <property type="molecule type" value="Genomic_DNA"/>
</dbReference>
<feature type="domain" description="Alpha fucosidase A-like C-terminal" evidence="1">
    <location>
        <begin position="618"/>
        <end position="711"/>
    </location>
</feature>
<dbReference type="Proteomes" id="UP000812270">
    <property type="component" value="Unassembled WGS sequence"/>
</dbReference>
<feature type="domain" description="Glycosyl hydrolase family 95 catalytic" evidence="2">
    <location>
        <begin position="285"/>
        <end position="616"/>
    </location>
</feature>
<dbReference type="PANTHER" id="PTHR31084:SF0">
    <property type="entry name" value="ALPHA-L-FUCOSIDASE 2"/>
    <property type="match status" value="1"/>
</dbReference>
<dbReference type="InterPro" id="IPR054363">
    <property type="entry name" value="GH95_cat"/>
</dbReference>
<organism evidence="3 4">
    <name type="scientific">Pinibacter aurantiacus</name>
    <dbReference type="NCBI Taxonomy" id="2851599"/>
    <lineage>
        <taxon>Bacteria</taxon>
        <taxon>Pseudomonadati</taxon>
        <taxon>Bacteroidota</taxon>
        <taxon>Chitinophagia</taxon>
        <taxon>Chitinophagales</taxon>
        <taxon>Chitinophagaceae</taxon>
        <taxon>Pinibacter</taxon>
    </lineage>
</organism>
<dbReference type="Pfam" id="PF22124">
    <property type="entry name" value="Glyco_hydro_95_cat"/>
    <property type="match status" value="1"/>
</dbReference>
<dbReference type="RefSeq" id="WP_217792563.1">
    <property type="nucleotide sequence ID" value="NZ_JAHSPG010000013.1"/>
</dbReference>
<dbReference type="InterPro" id="IPR049053">
    <property type="entry name" value="AFCA-like_C"/>
</dbReference>
<dbReference type="GO" id="GO:0004560">
    <property type="term" value="F:alpha-L-fucosidase activity"/>
    <property type="evidence" value="ECO:0007669"/>
    <property type="project" value="TreeGrafter"/>
</dbReference>
<evidence type="ECO:0000313" key="4">
    <source>
        <dbReference type="Proteomes" id="UP000812270"/>
    </source>
</evidence>
<proteinExistence type="predicted"/>